<dbReference type="InterPro" id="IPR016073">
    <property type="entry name" value="Skp1_comp_POZ"/>
</dbReference>
<sequence length="165" mass="18695">MPTALYKLKSEDGQIFEVERAPMIVSSFINQKFIDQGANDRNCDRMEPILLPFNGSIISMIIKWLYHHQNEAPMSKKLRYCEFQDWDKEFFKMESGVLFALLNAAHALGIEDLMNMGCSAAAELIRGKNTEEIRKIYGIRTDEEQMEDALAAGGEGTSTTTFTVD</sequence>
<dbReference type="KEGG" id="cbr:CBG_05259"/>
<dbReference type="AlphaFoldDB" id="A0AAE9A0E6"/>
<accession>A0AAE9A0E6</accession>
<evidence type="ECO:0000313" key="7">
    <source>
        <dbReference type="Proteomes" id="UP000827892"/>
    </source>
</evidence>
<dbReference type="SUPFAM" id="SSF81382">
    <property type="entry name" value="Skp1 dimerisation domain-like"/>
    <property type="match status" value="1"/>
</dbReference>
<dbReference type="SUPFAM" id="SSF54695">
    <property type="entry name" value="POZ domain"/>
    <property type="match status" value="1"/>
</dbReference>
<organism evidence="6 7">
    <name type="scientific">Caenorhabditis briggsae</name>
    <dbReference type="NCBI Taxonomy" id="6238"/>
    <lineage>
        <taxon>Eukaryota</taxon>
        <taxon>Metazoa</taxon>
        <taxon>Ecdysozoa</taxon>
        <taxon>Nematoda</taxon>
        <taxon>Chromadorea</taxon>
        <taxon>Rhabditida</taxon>
        <taxon>Rhabditina</taxon>
        <taxon>Rhabditomorpha</taxon>
        <taxon>Rhabditoidea</taxon>
        <taxon>Rhabditidae</taxon>
        <taxon>Peloderinae</taxon>
        <taxon>Caenorhabditis</taxon>
    </lineage>
</organism>
<dbReference type="PIRSF" id="PIRSF028729">
    <property type="entry name" value="E3_ubiquit_lig_SCF_Skp"/>
    <property type="match status" value="1"/>
</dbReference>
<evidence type="ECO:0000313" key="6">
    <source>
        <dbReference type="EMBL" id="ULT84202.1"/>
    </source>
</evidence>
<reference evidence="6 7" key="1">
    <citation type="submission" date="2022-05" db="EMBL/GenBank/DDBJ databases">
        <title>Chromosome-level reference genomes for two strains of Caenorhabditis briggsae: an improved platform for comparative genomics.</title>
        <authorList>
            <person name="Stevens L."/>
            <person name="Andersen E.C."/>
        </authorList>
    </citation>
    <scope>NUCLEOTIDE SEQUENCE [LARGE SCALE GENOMIC DNA]</scope>
    <source>
        <strain evidence="6">QX1410_ONT</strain>
        <tissue evidence="6">Whole-organism</tissue>
    </source>
</reference>
<evidence type="ECO:0000256" key="1">
    <source>
        <dbReference type="ARBA" id="ARBA00009993"/>
    </source>
</evidence>
<dbReference type="OMA" id="DWDKEFF"/>
<dbReference type="Proteomes" id="UP000827892">
    <property type="component" value="Chromosome X"/>
</dbReference>
<dbReference type="Gene3D" id="3.30.710.10">
    <property type="entry name" value="Potassium Channel Kv1.1, Chain A"/>
    <property type="match status" value="1"/>
</dbReference>
<dbReference type="Pfam" id="PF03931">
    <property type="entry name" value="Skp1_POZ"/>
    <property type="match status" value="1"/>
</dbReference>
<dbReference type="InterPro" id="IPR016897">
    <property type="entry name" value="SKP1"/>
</dbReference>
<dbReference type="InterPro" id="IPR011333">
    <property type="entry name" value="SKP1/BTB/POZ_sf"/>
</dbReference>
<dbReference type="GO" id="GO:0006511">
    <property type="term" value="P:ubiquitin-dependent protein catabolic process"/>
    <property type="evidence" value="ECO:0007669"/>
    <property type="project" value="InterPro"/>
</dbReference>
<feature type="domain" description="SKP1 component POZ" evidence="5">
    <location>
        <begin position="7"/>
        <end position="70"/>
    </location>
</feature>
<protein>
    <recommendedName>
        <fullName evidence="3">Skp1-related protein</fullName>
    </recommendedName>
</protein>
<comment type="function">
    <text evidence="3">Probable essential component of SCF (SKP1-CUL1-F-box protein) E3 ubiquitin-protein ligase complexes, which mediate the ubiquitination and subsequent proteasomal degradation of target proteins. Regulates cell proliferation during embryonic and larval development.</text>
</comment>
<dbReference type="InterPro" id="IPR036296">
    <property type="entry name" value="SKP1-like_dim_sf"/>
</dbReference>
<gene>
    <name evidence="6" type="ORF">L3Y34_013085</name>
</gene>
<name>A0AAE9A0E6_CAEBR</name>
<evidence type="ECO:0000259" key="5">
    <source>
        <dbReference type="Pfam" id="PF03931"/>
    </source>
</evidence>
<comment type="similarity">
    <text evidence="1 3">Belongs to the SKP1 family.</text>
</comment>
<dbReference type="InterPro" id="IPR001232">
    <property type="entry name" value="SKP1-like"/>
</dbReference>
<proteinExistence type="inferred from homology"/>
<evidence type="ECO:0000256" key="3">
    <source>
        <dbReference type="PIRNR" id="PIRNR028729"/>
    </source>
</evidence>
<dbReference type="InterPro" id="IPR016072">
    <property type="entry name" value="Skp1_comp_dimer"/>
</dbReference>
<evidence type="ECO:0000259" key="4">
    <source>
        <dbReference type="Pfam" id="PF01466"/>
    </source>
</evidence>
<feature type="domain" description="SKP1 component dimerisation" evidence="4">
    <location>
        <begin position="112"/>
        <end position="148"/>
    </location>
</feature>
<comment type="pathway">
    <text evidence="3">Protein modification; protein ubiquitination.</text>
</comment>
<evidence type="ECO:0000256" key="2">
    <source>
        <dbReference type="ARBA" id="ARBA00022786"/>
    </source>
</evidence>
<dbReference type="PANTHER" id="PTHR11165">
    <property type="entry name" value="SKP1"/>
    <property type="match status" value="1"/>
</dbReference>
<keyword evidence="2 3" id="KW-0833">Ubl conjugation pathway</keyword>
<dbReference type="EMBL" id="CP090896">
    <property type="protein sequence ID" value="ULT84202.1"/>
    <property type="molecule type" value="Genomic_DNA"/>
</dbReference>
<dbReference type="FunFam" id="3.30.710.10:FF:000124">
    <property type="entry name" value="Protein CBG09126"/>
    <property type="match status" value="1"/>
</dbReference>
<dbReference type="SMART" id="SM00512">
    <property type="entry name" value="Skp1"/>
    <property type="match status" value="1"/>
</dbReference>
<dbReference type="Pfam" id="PF01466">
    <property type="entry name" value="Skp1"/>
    <property type="match status" value="1"/>
</dbReference>